<gene>
    <name evidence="1" type="ORF">T07_1859</name>
</gene>
<accession>A0A0V0RAA7</accession>
<keyword evidence="2" id="KW-1185">Reference proteome</keyword>
<evidence type="ECO:0000313" key="2">
    <source>
        <dbReference type="Proteomes" id="UP000054630"/>
    </source>
</evidence>
<protein>
    <submittedName>
        <fullName evidence="1">Uncharacterized protein</fullName>
    </submittedName>
</protein>
<organism evidence="1 2">
    <name type="scientific">Trichinella nelsoni</name>
    <dbReference type="NCBI Taxonomy" id="6336"/>
    <lineage>
        <taxon>Eukaryota</taxon>
        <taxon>Metazoa</taxon>
        <taxon>Ecdysozoa</taxon>
        <taxon>Nematoda</taxon>
        <taxon>Enoplea</taxon>
        <taxon>Dorylaimia</taxon>
        <taxon>Trichinellida</taxon>
        <taxon>Trichinellidae</taxon>
        <taxon>Trichinella</taxon>
    </lineage>
</organism>
<reference evidence="1 2" key="1">
    <citation type="submission" date="2015-01" db="EMBL/GenBank/DDBJ databases">
        <title>Evolution of Trichinella species and genotypes.</title>
        <authorList>
            <person name="Korhonen P.K."/>
            <person name="Edoardo P."/>
            <person name="Giuseppe L.R."/>
            <person name="Gasser R.B."/>
        </authorList>
    </citation>
    <scope>NUCLEOTIDE SEQUENCE [LARGE SCALE GENOMIC DNA]</scope>
    <source>
        <strain evidence="1">ISS37</strain>
    </source>
</reference>
<name>A0A0V0RAA7_9BILA</name>
<sequence>MKPMKFRGGMPFMAGMSLPHFNANKLAVAMPSFS</sequence>
<proteinExistence type="predicted"/>
<dbReference type="Proteomes" id="UP000054630">
    <property type="component" value="Unassembled WGS sequence"/>
</dbReference>
<comment type="caution">
    <text evidence="1">The sequence shown here is derived from an EMBL/GenBank/DDBJ whole genome shotgun (WGS) entry which is preliminary data.</text>
</comment>
<evidence type="ECO:0000313" key="1">
    <source>
        <dbReference type="EMBL" id="KRX11312.1"/>
    </source>
</evidence>
<dbReference type="AlphaFoldDB" id="A0A0V0RAA7"/>
<dbReference type="EMBL" id="JYDL01002571">
    <property type="protein sequence ID" value="KRX11312.1"/>
    <property type="molecule type" value="Genomic_DNA"/>
</dbReference>